<name>A0AAN5ALR8_9BACT</name>
<dbReference type="InterPro" id="IPR026444">
    <property type="entry name" value="Secre_tail"/>
</dbReference>
<reference evidence="4 5" key="1">
    <citation type="submission" date="2021-12" db="EMBL/GenBank/DDBJ databases">
        <title>Genome sequencing of bacteria with rrn-lacking chromosome and rrn-plasmid.</title>
        <authorList>
            <person name="Anda M."/>
            <person name="Iwasaki W."/>
        </authorList>
    </citation>
    <scope>NUCLEOTIDE SEQUENCE [LARGE SCALE GENOMIC DNA]</scope>
    <source>
        <strain evidence="4 5">NBRC 15940</strain>
    </source>
</reference>
<dbReference type="Pfam" id="PF00722">
    <property type="entry name" value="Glyco_hydro_16"/>
    <property type="match status" value="1"/>
</dbReference>
<dbReference type="AlphaFoldDB" id="A0AAN5ALR8"/>
<organism evidence="4 5">
    <name type="scientific">Persicobacter diffluens</name>
    <dbReference type="NCBI Taxonomy" id="981"/>
    <lineage>
        <taxon>Bacteria</taxon>
        <taxon>Pseudomonadati</taxon>
        <taxon>Bacteroidota</taxon>
        <taxon>Cytophagia</taxon>
        <taxon>Cytophagales</taxon>
        <taxon>Persicobacteraceae</taxon>
        <taxon>Persicobacter</taxon>
    </lineage>
</organism>
<dbReference type="Gene3D" id="2.60.120.200">
    <property type="match status" value="1"/>
</dbReference>
<keyword evidence="5" id="KW-1185">Reference proteome</keyword>
<dbReference type="RefSeq" id="WP_338239344.1">
    <property type="nucleotide sequence ID" value="NZ_BQKE01000004.1"/>
</dbReference>
<gene>
    <name evidence="4" type="ORF">PEDI_48220</name>
</gene>
<dbReference type="Gene3D" id="2.60.120.260">
    <property type="entry name" value="Galactose-binding domain-like"/>
    <property type="match status" value="2"/>
</dbReference>
<feature type="chain" id="PRO_5042849044" description="GH16 domain-containing protein" evidence="2">
    <location>
        <begin position="23"/>
        <end position="695"/>
    </location>
</feature>
<dbReference type="GO" id="GO:0005975">
    <property type="term" value="P:carbohydrate metabolic process"/>
    <property type="evidence" value="ECO:0007669"/>
    <property type="project" value="InterPro"/>
</dbReference>
<dbReference type="PANTHER" id="PTHR10963:SF55">
    <property type="entry name" value="GLYCOSIDE HYDROLASE FAMILY 16 PROTEIN"/>
    <property type="match status" value="1"/>
</dbReference>
<dbReference type="NCBIfam" id="TIGR04183">
    <property type="entry name" value="Por_Secre_tail"/>
    <property type="match status" value="1"/>
</dbReference>
<evidence type="ECO:0000256" key="2">
    <source>
        <dbReference type="SAM" id="SignalP"/>
    </source>
</evidence>
<sequence>MEIRKILFLIIGCLGIFPSAMAQYFPHTDPDNKEQWVFQPLHSDEFEGDFDHDKWHQQGLNGTFYNNFKGRYIQDFHPKAISVEGGRLKLRTTFENGRVISGAVISKNLLKYGYMEIKCKAANGPISSAFWAVDNANSGEIDVFEHFPKKYHQTENDPQMAKTMQMSIHNWQLERPRGDDWKNKIWTHKHLMEADYTADFHIYALDWSPEGLRFYLDGKLVREISREEAEKIKFGYNGYGTDEQNARPPVHAWCVVEPMRIWMDSELFFGNDLDLLGPEDYENVVFDIEYIRTWQREQLPDDAVNRQNNLVLNGEFENDLDGWDYQNAHQAEMTTAGDQKHNNPKGMKCAVLSGSKARISQEILLKPNTHYVATAYMRCPNTTGTLEPAWRNTGIWHNGFLGIENEQGEIRNQLMFHHWWQSYSIAFSTGAVAEKVNLFFTNYDFNRPGHDPGVEVRLDNVTLVEVGSIACEDNLMGKICDPGFESGTLDSWLASGPSVTITGDPTEVAAGNFSAKVQNGTLQQWVYGLTAGQPYELAASAKCAPGQQALLSVSYFGGEEVKLPVRGSDYQTYPLSFSPQASDSVLVMATVSGQGACYFDDFLLKDKPLEPPLKAESRASRPFVYPNPNKGFLNIQLPKPHVHAKVVLRTMNGQCLQEFEFGEGKACFTLDYPAGIYLLEIYTAGLFWGEKIILK</sequence>
<dbReference type="PANTHER" id="PTHR10963">
    <property type="entry name" value="GLYCOSYL HYDROLASE-RELATED"/>
    <property type="match status" value="1"/>
</dbReference>
<protein>
    <recommendedName>
        <fullName evidence="3">GH16 domain-containing protein</fullName>
    </recommendedName>
</protein>
<feature type="signal peptide" evidence="2">
    <location>
        <begin position="1"/>
        <end position="22"/>
    </location>
</feature>
<evidence type="ECO:0000256" key="1">
    <source>
        <dbReference type="ARBA" id="ARBA00006865"/>
    </source>
</evidence>
<dbReference type="InterPro" id="IPR008979">
    <property type="entry name" value="Galactose-bd-like_sf"/>
</dbReference>
<proteinExistence type="inferred from homology"/>
<dbReference type="InterPro" id="IPR050546">
    <property type="entry name" value="Glycosyl_Hydrlase_16"/>
</dbReference>
<dbReference type="SUPFAM" id="SSF49899">
    <property type="entry name" value="Concanavalin A-like lectins/glucanases"/>
    <property type="match status" value="1"/>
</dbReference>
<accession>A0AAN5ALR8</accession>
<comment type="caution">
    <text evidence="4">The sequence shown here is derived from an EMBL/GenBank/DDBJ whole genome shotgun (WGS) entry which is preliminary data.</text>
</comment>
<dbReference type="SUPFAM" id="SSF49785">
    <property type="entry name" value="Galactose-binding domain-like"/>
    <property type="match status" value="1"/>
</dbReference>
<evidence type="ECO:0000313" key="5">
    <source>
        <dbReference type="Proteomes" id="UP001310022"/>
    </source>
</evidence>
<evidence type="ECO:0000259" key="3">
    <source>
        <dbReference type="PROSITE" id="PS51762"/>
    </source>
</evidence>
<feature type="domain" description="GH16" evidence="3">
    <location>
        <begin position="23"/>
        <end position="299"/>
    </location>
</feature>
<dbReference type="GO" id="GO:0004553">
    <property type="term" value="F:hydrolase activity, hydrolyzing O-glycosyl compounds"/>
    <property type="evidence" value="ECO:0007669"/>
    <property type="project" value="InterPro"/>
</dbReference>
<comment type="similarity">
    <text evidence="1">Belongs to the glycosyl hydrolase 16 family.</text>
</comment>
<dbReference type="EMBL" id="BQKE01000004">
    <property type="protein sequence ID" value="GJM64270.1"/>
    <property type="molecule type" value="Genomic_DNA"/>
</dbReference>
<keyword evidence="2" id="KW-0732">Signal</keyword>
<evidence type="ECO:0000313" key="4">
    <source>
        <dbReference type="EMBL" id="GJM64270.1"/>
    </source>
</evidence>
<dbReference type="PROSITE" id="PS51762">
    <property type="entry name" value="GH16_2"/>
    <property type="match status" value="1"/>
</dbReference>
<dbReference type="InterPro" id="IPR000757">
    <property type="entry name" value="Beta-glucanase-like"/>
</dbReference>
<dbReference type="InterPro" id="IPR013320">
    <property type="entry name" value="ConA-like_dom_sf"/>
</dbReference>
<dbReference type="Proteomes" id="UP001310022">
    <property type="component" value="Unassembled WGS sequence"/>
</dbReference>